<feature type="region of interest" description="Disordered" evidence="1">
    <location>
        <begin position="144"/>
        <end position="179"/>
    </location>
</feature>
<dbReference type="Proteomes" id="UP000006039">
    <property type="component" value="Unassembled WGS sequence"/>
</dbReference>
<evidence type="ECO:0000313" key="4">
    <source>
        <dbReference type="Proteomes" id="UP000006039"/>
    </source>
</evidence>
<name>J3NSQ2_GAET3</name>
<protein>
    <submittedName>
        <fullName evidence="2 3">Uncharacterized protein</fullName>
    </submittedName>
</protein>
<feature type="compositionally biased region" description="Polar residues" evidence="1">
    <location>
        <begin position="169"/>
        <end position="179"/>
    </location>
</feature>
<reference evidence="2" key="2">
    <citation type="submission" date="2010-07" db="EMBL/GenBank/DDBJ databases">
        <authorList>
            <consortium name="The Broad Institute Genome Sequencing Platform"/>
            <consortium name="Broad Institute Genome Sequencing Center for Infectious Disease"/>
            <person name="Ma L.-J."/>
            <person name="Dead R."/>
            <person name="Young S."/>
            <person name="Zeng Q."/>
            <person name="Koehrsen M."/>
            <person name="Alvarado L."/>
            <person name="Berlin A."/>
            <person name="Chapman S.B."/>
            <person name="Chen Z."/>
            <person name="Freedman E."/>
            <person name="Gellesch M."/>
            <person name="Goldberg J."/>
            <person name="Griggs A."/>
            <person name="Gujja S."/>
            <person name="Heilman E.R."/>
            <person name="Heiman D."/>
            <person name="Hepburn T."/>
            <person name="Howarth C."/>
            <person name="Jen D."/>
            <person name="Larson L."/>
            <person name="Mehta T."/>
            <person name="Neiman D."/>
            <person name="Pearson M."/>
            <person name="Roberts A."/>
            <person name="Saif S."/>
            <person name="Shea T."/>
            <person name="Shenoy N."/>
            <person name="Sisk P."/>
            <person name="Stolte C."/>
            <person name="Sykes S."/>
            <person name="Walk T."/>
            <person name="White J."/>
            <person name="Yandava C."/>
            <person name="Haas B."/>
            <person name="Nusbaum C."/>
            <person name="Birren B."/>
        </authorList>
    </citation>
    <scope>NUCLEOTIDE SEQUENCE</scope>
    <source>
        <strain evidence="2">R3-111a-1</strain>
    </source>
</reference>
<evidence type="ECO:0000313" key="2">
    <source>
        <dbReference type="EMBL" id="EJT79215.1"/>
    </source>
</evidence>
<organism evidence="2">
    <name type="scientific">Gaeumannomyces tritici (strain R3-111a-1)</name>
    <name type="common">Wheat and barley take-all root rot fungus</name>
    <name type="synonym">Gaeumannomyces graminis var. tritici</name>
    <dbReference type="NCBI Taxonomy" id="644352"/>
    <lineage>
        <taxon>Eukaryota</taxon>
        <taxon>Fungi</taxon>
        <taxon>Dikarya</taxon>
        <taxon>Ascomycota</taxon>
        <taxon>Pezizomycotina</taxon>
        <taxon>Sordariomycetes</taxon>
        <taxon>Sordariomycetidae</taxon>
        <taxon>Magnaporthales</taxon>
        <taxon>Magnaporthaceae</taxon>
        <taxon>Gaeumannomyces</taxon>
    </lineage>
</organism>
<sequence length="179" mass="18956">MNGEGNPVGALEYKSPPVSPGEMCQYVWTTWTLCAERPNHACLLAVTFCGDVLDMLPAGRYRGALEGTLQLATVGVPDGVRRLVSRHCRRKVETMKQQCARAACPACTGSPLPDKDVLGPWLDMANLPAVANSGLDYLSFPGGATYTGPLPVPPEPGDNDNSKPDENTTSKPDGSGNQA</sequence>
<reference evidence="4" key="1">
    <citation type="submission" date="2010-07" db="EMBL/GenBank/DDBJ databases">
        <title>The genome sequence of Gaeumannomyces graminis var. tritici strain R3-111a-1.</title>
        <authorList>
            <consortium name="The Broad Institute Genome Sequencing Platform"/>
            <person name="Ma L.-J."/>
            <person name="Dead R."/>
            <person name="Young S."/>
            <person name="Zeng Q."/>
            <person name="Koehrsen M."/>
            <person name="Alvarado L."/>
            <person name="Berlin A."/>
            <person name="Chapman S.B."/>
            <person name="Chen Z."/>
            <person name="Freedman E."/>
            <person name="Gellesch M."/>
            <person name="Goldberg J."/>
            <person name="Griggs A."/>
            <person name="Gujja S."/>
            <person name="Heilman E.R."/>
            <person name="Heiman D."/>
            <person name="Hepburn T."/>
            <person name="Howarth C."/>
            <person name="Jen D."/>
            <person name="Larson L."/>
            <person name="Mehta T."/>
            <person name="Neiman D."/>
            <person name="Pearson M."/>
            <person name="Roberts A."/>
            <person name="Saif S."/>
            <person name="Shea T."/>
            <person name="Shenoy N."/>
            <person name="Sisk P."/>
            <person name="Stolte C."/>
            <person name="Sykes S."/>
            <person name="Walk T."/>
            <person name="White J."/>
            <person name="Yandava C."/>
            <person name="Haas B."/>
            <person name="Nusbaum C."/>
            <person name="Birren B."/>
        </authorList>
    </citation>
    <scope>NUCLEOTIDE SEQUENCE [LARGE SCALE GENOMIC DNA]</scope>
    <source>
        <strain evidence="4">R3-111a-1</strain>
    </source>
</reference>
<evidence type="ECO:0000313" key="3">
    <source>
        <dbReference type="EnsemblFungi" id="EJT79215"/>
    </source>
</evidence>
<proteinExistence type="predicted"/>
<gene>
    <name evidence="3" type="primary">20344759</name>
    <name evidence="2" type="ORF">GGTG_04301</name>
</gene>
<dbReference type="VEuPathDB" id="FungiDB:GGTG_04301"/>
<reference evidence="2" key="3">
    <citation type="submission" date="2010-09" db="EMBL/GenBank/DDBJ databases">
        <title>Annotation of Gaeumannomyces graminis var. tritici R3-111a-1.</title>
        <authorList>
            <consortium name="The Broad Institute Genome Sequencing Platform"/>
            <person name="Ma L.-J."/>
            <person name="Dead R."/>
            <person name="Young S.K."/>
            <person name="Zeng Q."/>
            <person name="Gargeya S."/>
            <person name="Fitzgerald M."/>
            <person name="Haas B."/>
            <person name="Abouelleil A."/>
            <person name="Alvarado L."/>
            <person name="Arachchi H.M."/>
            <person name="Berlin A."/>
            <person name="Brown A."/>
            <person name="Chapman S.B."/>
            <person name="Chen Z."/>
            <person name="Dunbar C."/>
            <person name="Freedman E."/>
            <person name="Gearin G."/>
            <person name="Gellesch M."/>
            <person name="Goldberg J."/>
            <person name="Griggs A."/>
            <person name="Gujja S."/>
            <person name="Heiman D."/>
            <person name="Howarth C."/>
            <person name="Larson L."/>
            <person name="Lui A."/>
            <person name="MacDonald P.J.P."/>
            <person name="Mehta T."/>
            <person name="Montmayeur A."/>
            <person name="Murphy C."/>
            <person name="Neiman D."/>
            <person name="Pearson M."/>
            <person name="Priest M."/>
            <person name="Roberts A."/>
            <person name="Saif S."/>
            <person name="Shea T."/>
            <person name="Shenoy N."/>
            <person name="Sisk P."/>
            <person name="Stolte C."/>
            <person name="Sykes S."/>
            <person name="Yandava C."/>
            <person name="Wortman J."/>
            <person name="Nusbaum C."/>
            <person name="Birren B."/>
        </authorList>
    </citation>
    <scope>NUCLEOTIDE SEQUENCE</scope>
    <source>
        <strain evidence="2">R3-111a-1</strain>
    </source>
</reference>
<reference evidence="3" key="4">
    <citation type="journal article" date="2015" name="G3 (Bethesda)">
        <title>Genome sequences of three phytopathogenic species of the Magnaporthaceae family of fungi.</title>
        <authorList>
            <person name="Okagaki L.H."/>
            <person name="Nunes C.C."/>
            <person name="Sailsbery J."/>
            <person name="Clay B."/>
            <person name="Brown D."/>
            <person name="John T."/>
            <person name="Oh Y."/>
            <person name="Young N."/>
            <person name="Fitzgerald M."/>
            <person name="Haas B.J."/>
            <person name="Zeng Q."/>
            <person name="Young S."/>
            <person name="Adiconis X."/>
            <person name="Fan L."/>
            <person name="Levin J.Z."/>
            <person name="Mitchell T.K."/>
            <person name="Okubara P.A."/>
            <person name="Farman M.L."/>
            <person name="Kohn L.M."/>
            <person name="Birren B."/>
            <person name="Ma L.-J."/>
            <person name="Dean R.A."/>
        </authorList>
    </citation>
    <scope>NUCLEOTIDE SEQUENCE</scope>
    <source>
        <strain evidence="3">R3-111a-1</strain>
    </source>
</reference>
<accession>J3NSQ2</accession>
<dbReference type="eggNOG" id="ENOG502RNCT">
    <property type="taxonomic scope" value="Eukaryota"/>
</dbReference>
<evidence type="ECO:0000256" key="1">
    <source>
        <dbReference type="SAM" id="MobiDB-lite"/>
    </source>
</evidence>
<dbReference type="EMBL" id="GL385396">
    <property type="protein sequence ID" value="EJT79215.1"/>
    <property type="molecule type" value="Genomic_DNA"/>
</dbReference>
<dbReference type="EnsemblFungi" id="EJT79215">
    <property type="protein sequence ID" value="EJT79215"/>
    <property type="gene ID" value="GGTG_04301"/>
</dbReference>
<dbReference type="OrthoDB" id="10518579at2759"/>
<dbReference type="GeneID" id="20344759"/>
<dbReference type="AlphaFoldDB" id="J3NSQ2"/>
<dbReference type="HOGENOM" id="CLU_1503533_0_0_1"/>
<keyword evidence="4" id="KW-1185">Reference proteome</keyword>
<reference evidence="3" key="5">
    <citation type="submission" date="2018-04" db="UniProtKB">
        <authorList>
            <consortium name="EnsemblFungi"/>
        </authorList>
    </citation>
    <scope>IDENTIFICATION</scope>
    <source>
        <strain evidence="3">R3-111a-1</strain>
    </source>
</reference>
<dbReference type="RefSeq" id="XP_009220360.1">
    <property type="nucleotide sequence ID" value="XM_009222096.1"/>
</dbReference>